<dbReference type="Pfam" id="PF00696">
    <property type="entry name" value="AA_kinase"/>
    <property type="match status" value="1"/>
</dbReference>
<dbReference type="RefSeq" id="WP_040115779.1">
    <property type="nucleotide sequence ID" value="NZ_CP006880.1"/>
</dbReference>
<reference evidence="2 3" key="1">
    <citation type="submission" date="2013-11" db="EMBL/GenBank/DDBJ databases">
        <title>Complete genome sequence of Rhizobium gallicum bv. gallicum R602.</title>
        <authorList>
            <person name="Bustos P."/>
            <person name="Santamaria R.I."/>
            <person name="Lozano L."/>
            <person name="Acosta J.L."/>
            <person name="Ormeno-Orrillo E."/>
            <person name="Rogel M.A."/>
            <person name="Romero D."/>
            <person name="Cevallos M.A."/>
            <person name="Martinez-Romero E."/>
            <person name="Gonzalez V."/>
        </authorList>
    </citation>
    <scope>NUCLEOTIDE SEQUENCE [LARGE SCALE GENOMIC DNA]</scope>
    <source>
        <strain evidence="2 3">R602</strain>
        <plasmid evidence="2 3">pRgalR602c</plasmid>
    </source>
</reference>
<dbReference type="Gene3D" id="3.40.1160.10">
    <property type="entry name" value="Acetylglutamate kinase-like"/>
    <property type="match status" value="1"/>
</dbReference>
<proteinExistence type="predicted"/>
<evidence type="ECO:0000259" key="1">
    <source>
        <dbReference type="Pfam" id="PF00696"/>
    </source>
</evidence>
<feature type="domain" description="Aspartate/glutamate/uridylate kinase" evidence="1">
    <location>
        <begin position="3"/>
        <end position="144"/>
    </location>
</feature>
<organism evidence="2 3">
    <name type="scientific">Rhizobium gallicum bv. gallicum R602sp</name>
    <dbReference type="NCBI Taxonomy" id="1041138"/>
    <lineage>
        <taxon>Bacteria</taxon>
        <taxon>Pseudomonadati</taxon>
        <taxon>Pseudomonadota</taxon>
        <taxon>Alphaproteobacteria</taxon>
        <taxon>Hyphomicrobiales</taxon>
        <taxon>Rhizobiaceae</taxon>
        <taxon>Rhizobium/Agrobacterium group</taxon>
        <taxon>Rhizobium</taxon>
    </lineage>
</organism>
<keyword evidence="2" id="KW-0808">Transferase</keyword>
<dbReference type="InterPro" id="IPR001048">
    <property type="entry name" value="Asp/Glu/Uridylate_kinase"/>
</dbReference>
<dbReference type="AlphaFoldDB" id="A0A0B4XG37"/>
<dbReference type="KEGG" id="rga:RGR602_PC01577"/>
<name>A0A0B4XG37_9HYPH</name>
<protein>
    <submittedName>
        <fullName evidence="2">Aspartate/glutamate/uridylate kinase protein</fullName>
    </submittedName>
</protein>
<dbReference type="EMBL" id="CP006880">
    <property type="protein sequence ID" value="AJD45603.1"/>
    <property type="molecule type" value="Genomic_DNA"/>
</dbReference>
<keyword evidence="3" id="KW-1185">Reference proteome</keyword>
<keyword evidence="2" id="KW-0614">Plasmid</keyword>
<dbReference type="HOGENOM" id="CLU_089197_1_0_5"/>
<geneLocation type="plasmid" evidence="2 3">
    <name>pRgalR602c</name>
</geneLocation>
<keyword evidence="2" id="KW-0418">Kinase</keyword>
<gene>
    <name evidence="2" type="ORF">RGR602_PC01577</name>
</gene>
<evidence type="ECO:0000313" key="2">
    <source>
        <dbReference type="EMBL" id="AJD45603.1"/>
    </source>
</evidence>
<dbReference type="InterPro" id="IPR036393">
    <property type="entry name" value="AceGlu_kinase-like_sf"/>
</dbReference>
<dbReference type="SUPFAM" id="SSF53633">
    <property type="entry name" value="Carbamate kinase-like"/>
    <property type="match status" value="1"/>
</dbReference>
<evidence type="ECO:0000313" key="3">
    <source>
        <dbReference type="Proteomes" id="UP000031368"/>
    </source>
</evidence>
<sequence>MKPLVVKLGGSTAGRIEMDQWIAVLASARLPLVIVPGGGPFADQVRVSQNNMHFSNAAAHEMAILAMDQFGIVIAERHARFQPARSLRELDAILAEDEIPVWLPSQMTRNADIAQSWDVTSDALAAWLCRQIGSRQLLLCKQVDPESLPNDLEALVDNGVVDAMLPQLLGEETVLYVAGPSSLSSQLLALPMTRIPGRPVGLPEEARRETCR</sequence>
<accession>A0A0B4XG37</accession>
<dbReference type="GO" id="GO:0016301">
    <property type="term" value="F:kinase activity"/>
    <property type="evidence" value="ECO:0007669"/>
    <property type="project" value="UniProtKB-KW"/>
</dbReference>
<dbReference type="Proteomes" id="UP000031368">
    <property type="component" value="Plasmid pRgalR602c"/>
</dbReference>